<evidence type="ECO:0000313" key="2">
    <source>
        <dbReference type="EMBL" id="GBM87655.1"/>
    </source>
</evidence>
<dbReference type="EMBL" id="BGPR01003399">
    <property type="protein sequence ID" value="GBM87655.1"/>
    <property type="molecule type" value="Genomic_DNA"/>
</dbReference>
<reference evidence="2 3" key="1">
    <citation type="journal article" date="2019" name="Sci. Rep.">
        <title>Orb-weaving spider Araneus ventricosus genome elucidates the spidroin gene catalogue.</title>
        <authorList>
            <person name="Kono N."/>
            <person name="Nakamura H."/>
            <person name="Ohtoshi R."/>
            <person name="Moran D.A.P."/>
            <person name="Shinohara A."/>
            <person name="Yoshida Y."/>
            <person name="Fujiwara M."/>
            <person name="Mori M."/>
            <person name="Tomita M."/>
            <person name="Arakawa K."/>
        </authorList>
    </citation>
    <scope>NUCLEOTIDE SEQUENCE [LARGE SCALE GENOMIC DNA]</scope>
</reference>
<name>A0A4Y2JCP6_ARAVE</name>
<keyword evidence="1" id="KW-0472">Membrane</keyword>
<organism evidence="2 3">
    <name type="scientific">Araneus ventricosus</name>
    <name type="common">Orbweaver spider</name>
    <name type="synonym">Epeira ventricosa</name>
    <dbReference type="NCBI Taxonomy" id="182803"/>
    <lineage>
        <taxon>Eukaryota</taxon>
        <taxon>Metazoa</taxon>
        <taxon>Ecdysozoa</taxon>
        <taxon>Arthropoda</taxon>
        <taxon>Chelicerata</taxon>
        <taxon>Arachnida</taxon>
        <taxon>Araneae</taxon>
        <taxon>Araneomorphae</taxon>
        <taxon>Entelegynae</taxon>
        <taxon>Araneoidea</taxon>
        <taxon>Araneidae</taxon>
        <taxon>Araneus</taxon>
    </lineage>
</organism>
<proteinExistence type="predicted"/>
<gene>
    <name evidence="2" type="ORF">AVEN_97245_1</name>
</gene>
<sequence length="125" mass="14598">MILTFLIGRLPIVWILMILTFLIGRLPIVWILMILTFLIGRLPIVGILMTLLRENFCAVPPIIVLKSKAHKLGHPTQRCWKLWELEIFHFSITSLEMKKIETRFKSGELLPHRNKQLLGFFAIHT</sequence>
<evidence type="ECO:0000256" key="1">
    <source>
        <dbReference type="SAM" id="Phobius"/>
    </source>
</evidence>
<comment type="caution">
    <text evidence="2">The sequence shown here is derived from an EMBL/GenBank/DDBJ whole genome shotgun (WGS) entry which is preliminary data.</text>
</comment>
<keyword evidence="3" id="KW-1185">Reference proteome</keyword>
<keyword evidence="1" id="KW-0812">Transmembrane</keyword>
<accession>A0A4Y2JCP6</accession>
<evidence type="ECO:0000313" key="3">
    <source>
        <dbReference type="Proteomes" id="UP000499080"/>
    </source>
</evidence>
<dbReference type="Proteomes" id="UP000499080">
    <property type="component" value="Unassembled WGS sequence"/>
</dbReference>
<dbReference type="AlphaFoldDB" id="A0A4Y2JCP6"/>
<feature type="transmembrane region" description="Helical" evidence="1">
    <location>
        <begin position="12"/>
        <end position="39"/>
    </location>
</feature>
<protein>
    <submittedName>
        <fullName evidence="2">Uncharacterized protein</fullName>
    </submittedName>
</protein>
<keyword evidence="1" id="KW-1133">Transmembrane helix</keyword>